<dbReference type="Proteomes" id="UP001157911">
    <property type="component" value="Unassembled WGS sequence"/>
</dbReference>
<dbReference type="EMBL" id="FXUB01000002">
    <property type="protein sequence ID" value="SMP12679.1"/>
    <property type="molecule type" value="Genomic_DNA"/>
</dbReference>
<comment type="caution">
    <text evidence="1">The sequence shown here is derived from an EMBL/GenBank/DDBJ whole genome shotgun (WGS) entry which is preliminary data.</text>
</comment>
<name>A0ABY1NLL0_9BACT</name>
<reference evidence="1 2" key="1">
    <citation type="submission" date="2017-05" db="EMBL/GenBank/DDBJ databases">
        <authorList>
            <person name="Varghese N."/>
            <person name="Submissions S."/>
        </authorList>
    </citation>
    <scope>NUCLEOTIDE SEQUENCE [LARGE SCALE GENOMIC DNA]</scope>
    <source>
        <strain evidence="1 2">DSM 15522</strain>
    </source>
</reference>
<dbReference type="RefSeq" id="WP_283400538.1">
    <property type="nucleotide sequence ID" value="NZ_FXUB01000002.1"/>
</dbReference>
<sequence length="98" mass="11408">MGRRKTERFNCTFSTEPLTTYRGNPIFNINFLAVAFLYDFPSVARNPKELQQIINRWKLNKATKKDKIIIEILKNRLSSFNEGKEIADMLSKLAEIPT</sequence>
<proteinExistence type="predicted"/>
<gene>
    <name evidence="1" type="ORF">SAMN06265339_1065</name>
</gene>
<evidence type="ECO:0000313" key="2">
    <source>
        <dbReference type="Proteomes" id="UP001157911"/>
    </source>
</evidence>
<accession>A0ABY1NLL0</accession>
<protein>
    <submittedName>
        <fullName evidence="1">Uncharacterized protein</fullName>
    </submittedName>
</protein>
<organism evidence="1 2">
    <name type="scientific">Desulfurobacterium pacificum</name>
    <dbReference type="NCBI Taxonomy" id="240166"/>
    <lineage>
        <taxon>Bacteria</taxon>
        <taxon>Pseudomonadati</taxon>
        <taxon>Aquificota</taxon>
        <taxon>Aquificia</taxon>
        <taxon>Desulfurobacteriales</taxon>
        <taxon>Desulfurobacteriaceae</taxon>
        <taxon>Desulfurobacterium</taxon>
    </lineage>
</organism>
<evidence type="ECO:0000313" key="1">
    <source>
        <dbReference type="EMBL" id="SMP12679.1"/>
    </source>
</evidence>
<keyword evidence="2" id="KW-1185">Reference proteome</keyword>